<proteinExistence type="predicted"/>
<dbReference type="EMBL" id="CAJRAX010000011">
    <property type="protein sequence ID" value="CAG5114436.1"/>
    <property type="molecule type" value="Genomic_DNA"/>
</dbReference>
<protein>
    <submittedName>
        <fullName evidence="1">Oidioi.mRNA.OKI2018_I69.PAR.g10057.t1.cds</fullName>
    </submittedName>
    <submittedName>
        <fullName evidence="2">Oidioi.mRNA.OKI2018_I69.chrUn_7.g17251.t1.c ds</fullName>
    </submittedName>
</protein>
<dbReference type="Proteomes" id="UP001158576">
    <property type="component" value="Unassembled WGS sequence"/>
</dbReference>
<dbReference type="Proteomes" id="UP001158576">
    <property type="component" value="Chromosome PAR"/>
</dbReference>
<organism evidence="2 3">
    <name type="scientific">Oikopleura dioica</name>
    <name type="common">Tunicate</name>
    <dbReference type="NCBI Taxonomy" id="34765"/>
    <lineage>
        <taxon>Eukaryota</taxon>
        <taxon>Metazoa</taxon>
        <taxon>Chordata</taxon>
        <taxon>Tunicata</taxon>
        <taxon>Appendicularia</taxon>
        <taxon>Copelata</taxon>
        <taxon>Oikopleuridae</taxon>
        <taxon>Oikopleura</taxon>
    </lineage>
</organism>
<dbReference type="EMBL" id="OU015568">
    <property type="protein sequence ID" value="CAG5082193.1"/>
    <property type="molecule type" value="Genomic_DNA"/>
</dbReference>
<evidence type="ECO:0000313" key="3">
    <source>
        <dbReference type="Proteomes" id="UP001158576"/>
    </source>
</evidence>
<name>A0ABN7TBL0_OIKDI</name>
<accession>A0ABN7TBL0</accession>
<evidence type="ECO:0000313" key="2">
    <source>
        <dbReference type="EMBL" id="CAG5114436.1"/>
    </source>
</evidence>
<keyword evidence="3" id="KW-1185">Reference proteome</keyword>
<gene>
    <name evidence="1" type="ORF">OKIOD_LOCUS1615</name>
    <name evidence="2" type="ORF">OKIOD_LOCUS17254</name>
</gene>
<reference evidence="2 3" key="1">
    <citation type="submission" date="2021-04" db="EMBL/GenBank/DDBJ databases">
        <authorList>
            <person name="Bliznina A."/>
        </authorList>
    </citation>
    <scope>NUCLEOTIDE SEQUENCE [LARGE SCALE GENOMIC DNA]</scope>
</reference>
<sequence>MEHLSNSERLIEITSIEYWILPLVCAGHSKEINWMRPPLADQLEDEILDDGEDDFEEDSSGEVESDTIYFGTNGQTAILLSELLGGRGDLEDLEGEVEDDVESTFADALKNLSQKVTNELIDRKPFMSGLAAIESVQGLIHLYKTNYGFNITEEGLATCSCSYMFQWI</sequence>
<evidence type="ECO:0000313" key="1">
    <source>
        <dbReference type="EMBL" id="CAG5082193.1"/>
    </source>
</evidence>